<dbReference type="InterPro" id="IPR032821">
    <property type="entry name" value="PKS_assoc"/>
</dbReference>
<evidence type="ECO:0000256" key="5">
    <source>
        <dbReference type="ARBA" id="ARBA00023268"/>
    </source>
</evidence>
<dbReference type="Pfam" id="PF02801">
    <property type="entry name" value="Ketoacyl-synt_C"/>
    <property type="match status" value="1"/>
</dbReference>
<feature type="region of interest" description="N-terminal hotdog fold" evidence="6">
    <location>
        <begin position="942"/>
        <end position="1077"/>
    </location>
</feature>
<dbReference type="SUPFAM" id="SSF52151">
    <property type="entry name" value="FabD/lysophospholipase-like"/>
    <property type="match status" value="1"/>
</dbReference>
<dbReference type="InterPro" id="IPR016035">
    <property type="entry name" value="Acyl_Trfase/lysoPLipase"/>
</dbReference>
<feature type="compositionally biased region" description="Polar residues" evidence="7">
    <location>
        <begin position="2510"/>
        <end position="2528"/>
    </location>
</feature>
<dbReference type="SUPFAM" id="SSF55048">
    <property type="entry name" value="Probable ACP-binding domain of malonyl-CoA ACP transacylase"/>
    <property type="match status" value="1"/>
</dbReference>
<dbReference type="InterPro" id="IPR016036">
    <property type="entry name" value="Malonyl_transacylase_ACP-bd"/>
</dbReference>
<dbReference type="CDD" id="cd02440">
    <property type="entry name" value="AdoMet_MTases"/>
    <property type="match status" value="1"/>
</dbReference>
<dbReference type="PANTHER" id="PTHR43775">
    <property type="entry name" value="FATTY ACID SYNTHASE"/>
    <property type="match status" value="1"/>
</dbReference>
<dbReference type="GO" id="GO:0008168">
    <property type="term" value="F:methyltransferase activity"/>
    <property type="evidence" value="ECO:0007669"/>
    <property type="project" value="UniProtKB-KW"/>
</dbReference>
<evidence type="ECO:0000313" key="10">
    <source>
        <dbReference type="EMBL" id="KAF2158977.1"/>
    </source>
</evidence>
<dbReference type="InterPro" id="IPR013120">
    <property type="entry name" value="FAR_NAD-bd"/>
</dbReference>
<dbReference type="GO" id="GO:0004312">
    <property type="term" value="F:fatty acid synthase activity"/>
    <property type="evidence" value="ECO:0007669"/>
    <property type="project" value="TreeGrafter"/>
</dbReference>
<dbReference type="Pfam" id="PF08659">
    <property type="entry name" value="KR"/>
    <property type="match status" value="1"/>
</dbReference>
<dbReference type="PROSITE" id="PS52019">
    <property type="entry name" value="PKS_MFAS_DH"/>
    <property type="match status" value="1"/>
</dbReference>
<evidence type="ECO:0000256" key="3">
    <source>
        <dbReference type="ARBA" id="ARBA00022603"/>
    </source>
</evidence>
<dbReference type="EMBL" id="ML993644">
    <property type="protein sequence ID" value="KAF2158977.1"/>
    <property type="molecule type" value="Genomic_DNA"/>
</dbReference>
<evidence type="ECO:0000256" key="4">
    <source>
        <dbReference type="ARBA" id="ARBA00022679"/>
    </source>
</evidence>
<organism evidence="10 11">
    <name type="scientific">Zasmidium cellare ATCC 36951</name>
    <dbReference type="NCBI Taxonomy" id="1080233"/>
    <lineage>
        <taxon>Eukaryota</taxon>
        <taxon>Fungi</taxon>
        <taxon>Dikarya</taxon>
        <taxon>Ascomycota</taxon>
        <taxon>Pezizomycotina</taxon>
        <taxon>Dothideomycetes</taxon>
        <taxon>Dothideomycetidae</taxon>
        <taxon>Mycosphaerellales</taxon>
        <taxon>Mycosphaerellaceae</taxon>
        <taxon>Zasmidium</taxon>
    </lineage>
</organism>
<feature type="active site" description="Proton donor; for dehydratase activity" evidence="6">
    <location>
        <position position="1151"/>
    </location>
</feature>
<dbReference type="Pfam" id="PF00109">
    <property type="entry name" value="ketoacyl-synt"/>
    <property type="match status" value="1"/>
</dbReference>
<dbReference type="Gene3D" id="3.40.366.10">
    <property type="entry name" value="Malonyl-Coenzyme A Acyl Carrier Protein, domain 2"/>
    <property type="match status" value="1"/>
</dbReference>
<keyword evidence="4" id="KW-0808">Transferase</keyword>
<dbReference type="SMART" id="SM00822">
    <property type="entry name" value="PKS_KR"/>
    <property type="match status" value="1"/>
</dbReference>
<dbReference type="Gene3D" id="3.40.47.10">
    <property type="match status" value="1"/>
</dbReference>
<dbReference type="InterPro" id="IPR014031">
    <property type="entry name" value="Ketoacyl_synth_C"/>
</dbReference>
<dbReference type="InterPro" id="IPR013217">
    <property type="entry name" value="Methyltransf_12"/>
</dbReference>
<dbReference type="InterPro" id="IPR050091">
    <property type="entry name" value="PKS_NRPS_Biosynth_Enz"/>
</dbReference>
<dbReference type="SMART" id="SM00825">
    <property type="entry name" value="PKS_KS"/>
    <property type="match status" value="1"/>
</dbReference>
<keyword evidence="1" id="KW-0596">Phosphopantetheine</keyword>
<dbReference type="GeneID" id="54563232"/>
<dbReference type="InterPro" id="IPR014030">
    <property type="entry name" value="Ketoacyl_synth_N"/>
</dbReference>
<dbReference type="InterPro" id="IPR020807">
    <property type="entry name" value="PKS_DH"/>
</dbReference>
<dbReference type="Proteomes" id="UP000799537">
    <property type="component" value="Unassembled WGS sequence"/>
</dbReference>
<dbReference type="GO" id="GO:0032259">
    <property type="term" value="P:methylation"/>
    <property type="evidence" value="ECO:0007669"/>
    <property type="project" value="UniProtKB-KW"/>
</dbReference>
<dbReference type="InterPro" id="IPR049552">
    <property type="entry name" value="PKS_DH_N"/>
</dbReference>
<dbReference type="GO" id="GO:0044550">
    <property type="term" value="P:secondary metabolite biosynthetic process"/>
    <property type="evidence" value="ECO:0007669"/>
    <property type="project" value="TreeGrafter"/>
</dbReference>
<dbReference type="FunFam" id="3.40.47.10:FF:000019">
    <property type="entry name" value="Polyketide synthase type I"/>
    <property type="match status" value="1"/>
</dbReference>
<dbReference type="InterPro" id="IPR014043">
    <property type="entry name" value="Acyl_transferase_dom"/>
</dbReference>
<feature type="region of interest" description="C-terminal hotdog fold" evidence="6">
    <location>
        <begin position="1092"/>
        <end position="1249"/>
    </location>
</feature>
<feature type="domain" description="Ketosynthase family 3 (KS3)" evidence="8">
    <location>
        <begin position="5"/>
        <end position="439"/>
    </location>
</feature>
<gene>
    <name evidence="10" type="ORF">M409DRAFT_30511</name>
</gene>
<dbReference type="SUPFAM" id="SSF53901">
    <property type="entry name" value="Thiolase-like"/>
    <property type="match status" value="1"/>
</dbReference>
<feature type="domain" description="PKS/mFAS DH" evidence="9">
    <location>
        <begin position="942"/>
        <end position="1249"/>
    </location>
</feature>
<dbReference type="Gene3D" id="3.40.50.720">
    <property type="entry name" value="NAD(P)-binding Rossmann-like Domain"/>
    <property type="match status" value="2"/>
</dbReference>
<feature type="active site" description="Proton acceptor; for dehydratase activity" evidence="6">
    <location>
        <position position="974"/>
    </location>
</feature>
<dbReference type="InterPro" id="IPR042104">
    <property type="entry name" value="PKS_dehydratase_sf"/>
</dbReference>
<dbReference type="GO" id="GO:0006633">
    <property type="term" value="P:fatty acid biosynthetic process"/>
    <property type="evidence" value="ECO:0007669"/>
    <property type="project" value="TreeGrafter"/>
</dbReference>
<evidence type="ECO:0000259" key="8">
    <source>
        <dbReference type="PROSITE" id="PS52004"/>
    </source>
</evidence>
<dbReference type="RefSeq" id="XP_033659866.1">
    <property type="nucleotide sequence ID" value="XM_033809960.1"/>
</dbReference>
<dbReference type="OrthoDB" id="329835at2759"/>
<keyword evidence="2" id="KW-0597">Phosphoprotein</keyword>
<dbReference type="InterPro" id="IPR057326">
    <property type="entry name" value="KR_dom"/>
</dbReference>
<evidence type="ECO:0008006" key="12">
    <source>
        <dbReference type="Google" id="ProtNLM"/>
    </source>
</evidence>
<sequence>MATRNEPIAIVGSACRFAGDATSPSKLWQLIREPRDVRRRIPASRFSADGFYHQNHAHHGHSNVAHSYLLDQDVSAFDAEFFSINAMESQAMDPQQRLLLETVYESLENGGISIDALRDSDTAVYAGVMGGDYEAMLLRDLDLAPTYFAVGTSRAILSNRISYFFNWHGASMTIDTACSSSLVAVHQAVQTLRAGDSRVAIACGANLILGPESYIIESKVRMLSPDGLSRMWDQDANGYARGDGVGALVLKTLSSAVEDGDNILCVIRETAVNQDGATGGITMPSATAQRSLMQKTYAKAGLDLENAADRPQYFEAHGTGTPAGDPIEAEAISSTFGNGQTSYDGKPLYVGSLKTVLGHTEGTAGIAAVMKAALAIQHSIVPPNLLFEKLNPKIAPFYDSLQIPTTASAWPTLPAHEPRRASVNSFGFGGTNAHAILESYQTDTVTGGKQSGGPLTPFVFSAGSGKSLVANLNAFAEYLALHPDLSMSDLAYTLRQRRSIFSHRISFPATSSPEILRERILGRLEASESGVGHRNLLRAGHTSRILGIFTGQGAQYAAMGSELLHASPRARAIIDEIEAYLKLLPSSDRPSWSLVSELLAPASQSRIGEAAISQPLCTAVQIMLVDLLQEANVRFHAVVGHSSGEIAAAYAAGFLTAKDAMYIAYYRGLHCARARSPNGDIAGAMFAVGTSWEDALELCRSEDFAGRVDIAAVNSSSSLTLSGDVDAIEEMQLILEDEGKFHRRLRVDQAYHSTHMQPCLEEYVASLKAVRVTGQTPPKQQCAWFSSVRSGERVDQTFQLGGQYWAENMGRPVLFSQALTAALSSDITFDVALEVGSHAALQAPAMQVMEEVLQKSLQYQGTLVRGNNAVEAFSASLGFLWTHLDKASIHLAACETAMLASQQPQRYTVLQDLPSYRWNHEGSYWHESRRSRKMRLRQAPFHPLLGHTSPDSAPHHLRWKNILKPSEISWLPGHQVQTQTVFPAAGYACTAIEAARRLVDDTSSLRLIELADFQIHQAVVFESEDAPVEVLIELSHVHRPQKDEIVANFLYSAASGGQNADFVLAAQAEVKVFLGDASSSALPEREPTPPHLIPVEQSRLYGFMESMGYNFTGPFRSLDGLSRKLGKAQCMAVRPDVDDVDSFLIHPVTLDAAFQSVLLAYSYPGDDQLRNLHLPTGVAKIRVNPSIFAQSCPSVQTHDAVDSTCGRLDRATPGNGFSGSVNIYTNECTNAAVQADRVHFKPLGASAAHDRNVFYKMDWTLAAPDGHQAAEGIPVTDRDVKLLWTLSRIASYFLRQFDSDVPEDSPARSEAPLCHYLRYARHMTQLLGTGKHQYGKQEWMQDTIEDVLRDVTSNGFEDNSDVQIMLLVGNTMPRVFTGETTMLEHFRSSGLLDQYYAHGFGTMQSSRWLAQTVKQITDRHPHLSILEVGAGTGGATKNILKAIDQSFDRLTFTDVSSSFFENAAEIFSSWRERMVFKVLDAEKDPLTQGFEEGGYDVVVASLVVHATAQLDKTMRNLRRLLKPGGFLVIGEGSSDGPLQSGDGFIFGALPGWWLGVDEGRNLSPFVTVPQWDACLKRTGFSGLDTMAPANFLETFGVILFVSQAVDDRVEFIREPLTHTTAVSMPRLAIIGGAKDPVERLCTEVERTLSGAAAQIIRFETLEDVDFGVCDSDTTVLSLSDLDQPVFQDITEGRWLAFRKLFEVERTLVWVTSGRLQDQPYSNMVVGFGRSAVHELEELRLQFIDIAKINSTQAQAIAESLVRYHAQGLEEKSILYTSEPEIIINARGQPLVPRMIPISAANSRYNSIQRPIEHKIDLATSRIELQMDANDYSVRQVSRFEDFAEIVEGSIELETVCTTMSALKTPRGPKYLVLGVDADGKRYLALVSTLMSRFRIAAQSAVPVKIVGRSEEDFLALNAVELITMAILDPLTTGQEIVLHNPPVAIARSISAAACGKQVTATFVTDKLTEPVPSSWIKVPPLSGRSELSHLVSQRTACFAGLEWVDSENERGILASLPPHCRTETATNLWFPVAATEDGREASDSFHGMLSTAVANVQSLDKTDVGHVVNVVGLDDLTSGERPIDPQTVIDWTAASTLPCINGRFARFDVEPMFKPDKTYWLCGMSGALGVSLCDWMIDRGCRYLVLTSRNPKVEPAWIESHRRNGARVEIMSCDVTNESALRAVHKNIVAALPPIVGVLNGAMVLRDVSVRNMEIGHVQDVIRPKVLGSIHLDRIFDQVDLDFFVLMSSINCVIGNVGQANYAAANMGMCGVAGQRRKRGLNATCVNVGAVIGAGYITQSDRQLDLTVAKMAMMHLSEEDFHQIFAEALEAGYVDSGNGPEISTGLLDITPDAQYIPQWYSNPKFARFIVHQTSTEDSGADQSNAASIHDQLQACGTVEDVFDVIKCSFGIKLRKLLQQTTGDDELMNSDTSYLGLDSLISVDIRAWFLKNFQVNIPVLKIMNDDVQMATLVELAVEGIPSQLVPNIGHGSSSSQDESSSNLSSDRVDTTDNTSAATTPAEMPSSQDEAPSGKVYWNAECEPPRNITILPSASPPRTQPSVVLLTGVSGLLGHHLLQTLLNEPSITKVICIAVRRLAERLRSNEIPPPSDRIVYYEGDLSHSSFNLSETQLVAIFSEVDAVIHNGSDTSHLKYYSAVRKSNVESTRLLARHCLTRMIPLHYVSSAGVALFADLDAFPEVSVTSSGHLPSADGSHGYMCGKWVSEYMLEKTNALYGLQVWIHRPSTIIREGDDATTERAEFDWVNTLIFYSHKIRAVPRIVHMRGRFDLVNVHSVCTDIVQGLLNKRPQSAGGVTYVNNVGDLTIPMDQLDELGLEKQEGRPYDVVSIKEWMERVIAAGMHPAVATLIETIDHAGSPPYPTLLKART</sequence>
<dbReference type="InterPro" id="IPR036291">
    <property type="entry name" value="NAD(P)-bd_dom_sf"/>
</dbReference>
<feature type="compositionally biased region" description="Low complexity" evidence="7">
    <location>
        <begin position="2491"/>
        <end position="2504"/>
    </location>
</feature>
<dbReference type="PROSITE" id="PS52004">
    <property type="entry name" value="KS3_2"/>
    <property type="match status" value="1"/>
</dbReference>
<dbReference type="Pfam" id="PF16197">
    <property type="entry name" value="KAsynt_C_assoc"/>
    <property type="match status" value="1"/>
</dbReference>
<dbReference type="Pfam" id="PF08242">
    <property type="entry name" value="Methyltransf_12"/>
    <property type="match status" value="1"/>
</dbReference>
<dbReference type="SMART" id="SM00827">
    <property type="entry name" value="PKS_AT"/>
    <property type="match status" value="1"/>
</dbReference>
<dbReference type="InterPro" id="IPR020841">
    <property type="entry name" value="PKS_Beta-ketoAc_synthase_dom"/>
</dbReference>
<reference evidence="10" key="1">
    <citation type="journal article" date="2020" name="Stud. Mycol.">
        <title>101 Dothideomycetes genomes: a test case for predicting lifestyles and emergence of pathogens.</title>
        <authorList>
            <person name="Haridas S."/>
            <person name="Albert R."/>
            <person name="Binder M."/>
            <person name="Bloem J."/>
            <person name="Labutti K."/>
            <person name="Salamov A."/>
            <person name="Andreopoulos B."/>
            <person name="Baker S."/>
            <person name="Barry K."/>
            <person name="Bills G."/>
            <person name="Bluhm B."/>
            <person name="Cannon C."/>
            <person name="Castanera R."/>
            <person name="Culley D."/>
            <person name="Daum C."/>
            <person name="Ezra D."/>
            <person name="Gonzalez J."/>
            <person name="Henrissat B."/>
            <person name="Kuo A."/>
            <person name="Liang C."/>
            <person name="Lipzen A."/>
            <person name="Lutzoni F."/>
            <person name="Magnuson J."/>
            <person name="Mondo S."/>
            <person name="Nolan M."/>
            <person name="Ohm R."/>
            <person name="Pangilinan J."/>
            <person name="Park H.-J."/>
            <person name="Ramirez L."/>
            <person name="Alfaro M."/>
            <person name="Sun H."/>
            <person name="Tritt A."/>
            <person name="Yoshinaga Y."/>
            <person name="Zwiers L.-H."/>
            <person name="Turgeon B."/>
            <person name="Goodwin S."/>
            <person name="Spatafora J."/>
            <person name="Crous P."/>
            <person name="Grigoriev I."/>
        </authorList>
    </citation>
    <scope>NUCLEOTIDE SEQUENCE</scope>
    <source>
        <strain evidence="10">ATCC 36951</strain>
    </source>
</reference>
<dbReference type="SUPFAM" id="SSF51735">
    <property type="entry name" value="NAD(P)-binding Rossmann-fold domains"/>
    <property type="match status" value="2"/>
</dbReference>
<evidence type="ECO:0000256" key="7">
    <source>
        <dbReference type="SAM" id="MobiDB-lite"/>
    </source>
</evidence>
<accession>A0A6A6BW06</accession>
<evidence type="ECO:0000313" key="11">
    <source>
        <dbReference type="Proteomes" id="UP000799537"/>
    </source>
</evidence>
<dbReference type="Gene3D" id="3.40.50.150">
    <property type="entry name" value="Vaccinia Virus protein VP39"/>
    <property type="match status" value="1"/>
</dbReference>
<dbReference type="InterPro" id="IPR049900">
    <property type="entry name" value="PKS_mFAS_DH"/>
</dbReference>
<dbReference type="Gene3D" id="3.10.129.110">
    <property type="entry name" value="Polyketide synthase dehydratase"/>
    <property type="match status" value="1"/>
</dbReference>
<dbReference type="Pfam" id="PF21089">
    <property type="entry name" value="PKS_DH_N"/>
    <property type="match status" value="1"/>
</dbReference>
<keyword evidence="11" id="KW-1185">Reference proteome</keyword>
<evidence type="ECO:0000256" key="1">
    <source>
        <dbReference type="ARBA" id="ARBA00022450"/>
    </source>
</evidence>
<evidence type="ECO:0000256" key="2">
    <source>
        <dbReference type="ARBA" id="ARBA00022553"/>
    </source>
</evidence>
<dbReference type="SUPFAM" id="SSF53335">
    <property type="entry name" value="S-adenosyl-L-methionine-dependent methyltransferases"/>
    <property type="match status" value="1"/>
</dbReference>
<dbReference type="Pfam" id="PF00698">
    <property type="entry name" value="Acyl_transf_1"/>
    <property type="match status" value="1"/>
</dbReference>
<protein>
    <recommendedName>
        <fullName evidence="12">Carrier domain-containing protein</fullName>
    </recommendedName>
</protein>
<evidence type="ECO:0000256" key="6">
    <source>
        <dbReference type="PROSITE-ProRule" id="PRU01363"/>
    </source>
</evidence>
<dbReference type="InterPro" id="IPR016039">
    <property type="entry name" value="Thiolase-like"/>
</dbReference>
<keyword evidence="5" id="KW-0511">Multifunctional enzyme</keyword>
<name>A0A6A6BW06_ZASCE</name>
<dbReference type="InterPro" id="IPR049551">
    <property type="entry name" value="PKS_DH_C"/>
</dbReference>
<dbReference type="Pfam" id="PF07993">
    <property type="entry name" value="NAD_binding_4"/>
    <property type="match status" value="1"/>
</dbReference>
<feature type="region of interest" description="Disordered" evidence="7">
    <location>
        <begin position="2486"/>
        <end position="2531"/>
    </location>
</feature>
<keyword evidence="3" id="KW-0489">Methyltransferase</keyword>
<evidence type="ECO:0000259" key="9">
    <source>
        <dbReference type="PROSITE" id="PS52019"/>
    </source>
</evidence>
<dbReference type="InterPro" id="IPR029063">
    <property type="entry name" value="SAM-dependent_MTases_sf"/>
</dbReference>
<dbReference type="Pfam" id="PF14765">
    <property type="entry name" value="PS-DH"/>
    <property type="match status" value="1"/>
</dbReference>
<dbReference type="InterPro" id="IPR001227">
    <property type="entry name" value="Ac_transferase_dom_sf"/>
</dbReference>
<dbReference type="CDD" id="cd00833">
    <property type="entry name" value="PKS"/>
    <property type="match status" value="1"/>
</dbReference>
<proteinExistence type="predicted"/>
<dbReference type="SMART" id="SM00826">
    <property type="entry name" value="PKS_DH"/>
    <property type="match status" value="1"/>
</dbReference>
<dbReference type="PANTHER" id="PTHR43775:SF20">
    <property type="entry name" value="HYBRID PKS-NRPS SYNTHETASE APDA"/>
    <property type="match status" value="1"/>
</dbReference>
<dbReference type="InterPro" id="IPR013968">
    <property type="entry name" value="PKS_KR"/>
</dbReference>